<dbReference type="Pfam" id="PF02321">
    <property type="entry name" value="OEP"/>
    <property type="match status" value="1"/>
</dbReference>
<dbReference type="Proteomes" id="UP000024816">
    <property type="component" value="Unassembled WGS sequence"/>
</dbReference>
<keyword evidence="6" id="KW-0472">Membrane</keyword>
<feature type="signal peptide" evidence="8">
    <location>
        <begin position="1"/>
        <end position="19"/>
    </location>
</feature>
<dbReference type="PANTHER" id="PTHR30026:SF20">
    <property type="entry name" value="OUTER MEMBRANE PROTEIN TOLC"/>
    <property type="match status" value="1"/>
</dbReference>
<keyword evidence="7" id="KW-0998">Cell outer membrane</keyword>
<dbReference type="EMBL" id="ARYJ01000002">
    <property type="protein sequence ID" value="KCZ90281.1"/>
    <property type="molecule type" value="Genomic_DNA"/>
</dbReference>
<dbReference type="GO" id="GO:0015562">
    <property type="term" value="F:efflux transmembrane transporter activity"/>
    <property type="evidence" value="ECO:0007669"/>
    <property type="project" value="InterPro"/>
</dbReference>
<keyword evidence="3" id="KW-0813">Transport</keyword>
<gene>
    <name evidence="9" type="ORF">HJA_03601</name>
</gene>
<dbReference type="GO" id="GO:0009279">
    <property type="term" value="C:cell outer membrane"/>
    <property type="evidence" value="ECO:0007669"/>
    <property type="project" value="UniProtKB-SubCell"/>
</dbReference>
<dbReference type="PANTHER" id="PTHR30026">
    <property type="entry name" value="OUTER MEMBRANE PROTEIN TOLC"/>
    <property type="match status" value="1"/>
</dbReference>
<protein>
    <submittedName>
        <fullName evidence="9">Outer membrane protein</fullName>
    </submittedName>
</protein>
<sequence>MNYRHLLAALLLGSAIAFPTGGLALAQAPLTLPEAVDIALGADDPSVARLEQEALAFDDKAVAESQLPDPVVSAQIANVPFPSLDYDREPMTQLKFGVRQALPKGETLALAREKQTAQARSARFHKSLQEQQIALEVRQTWLELSYWRDARRLTLESQRKVSELGGVAQADYASGRSSLQNVLRIDLETSSLDARLVDIQRNEDRARADLIRLIGPLEGARPLASGAPILPPVTGEDLIRERLASHPSLRALDASVTSKSRDVDIAAEQYKPGISFDAQYGIRDSRSDFGSVGVAVSLPLFSKKNKDYALRATKRLREAERLARDTQALELERALRRDWAQYTRLGEQIEVYETDVLDRARDTREAAMAAYGNNLADFAELVRAELAVLDTELTLSRLRVDRLQAQANLLFLSGD</sequence>
<evidence type="ECO:0000313" key="9">
    <source>
        <dbReference type="EMBL" id="KCZ90281.1"/>
    </source>
</evidence>
<comment type="subcellular location">
    <subcellularLocation>
        <location evidence="1">Cell outer membrane</location>
    </subcellularLocation>
</comment>
<comment type="similarity">
    <text evidence="2">Belongs to the outer membrane factor (OMF) (TC 1.B.17) family.</text>
</comment>
<keyword evidence="8" id="KW-0732">Signal</keyword>
<dbReference type="InterPro" id="IPR003423">
    <property type="entry name" value="OMP_efflux"/>
</dbReference>
<name>A0A059FIB8_9PROT</name>
<keyword evidence="5" id="KW-0812">Transmembrane</keyword>
<keyword evidence="10" id="KW-1185">Reference proteome</keyword>
<evidence type="ECO:0000256" key="2">
    <source>
        <dbReference type="ARBA" id="ARBA00007613"/>
    </source>
</evidence>
<evidence type="ECO:0000256" key="3">
    <source>
        <dbReference type="ARBA" id="ARBA00022448"/>
    </source>
</evidence>
<evidence type="ECO:0000313" key="10">
    <source>
        <dbReference type="Proteomes" id="UP000024816"/>
    </source>
</evidence>
<evidence type="ECO:0000256" key="1">
    <source>
        <dbReference type="ARBA" id="ARBA00004442"/>
    </source>
</evidence>
<evidence type="ECO:0000256" key="8">
    <source>
        <dbReference type="SAM" id="SignalP"/>
    </source>
</evidence>
<dbReference type="eggNOG" id="COG1538">
    <property type="taxonomic scope" value="Bacteria"/>
</dbReference>
<dbReference type="SUPFAM" id="SSF56954">
    <property type="entry name" value="Outer membrane efflux proteins (OEP)"/>
    <property type="match status" value="1"/>
</dbReference>
<evidence type="ECO:0000256" key="6">
    <source>
        <dbReference type="ARBA" id="ARBA00023136"/>
    </source>
</evidence>
<reference evidence="9 10" key="1">
    <citation type="journal article" date="2014" name="Antonie Van Leeuwenhoek">
        <title>Hyphomonas beringensis sp. nov. and Hyphomonas chukchiensis sp. nov., isolated from surface seawater of the Bering Sea and Chukchi Sea.</title>
        <authorList>
            <person name="Li C."/>
            <person name="Lai Q."/>
            <person name="Li G."/>
            <person name="Dong C."/>
            <person name="Wang J."/>
            <person name="Liao Y."/>
            <person name="Shao Z."/>
        </authorList>
    </citation>
    <scope>NUCLEOTIDE SEQUENCE [LARGE SCALE GENOMIC DNA]</scope>
    <source>
        <strain evidence="9 10">VP2</strain>
    </source>
</reference>
<proteinExistence type="inferred from homology"/>
<evidence type="ECO:0000256" key="7">
    <source>
        <dbReference type="ARBA" id="ARBA00023237"/>
    </source>
</evidence>
<dbReference type="PATRIC" id="fig|1280952.3.peg.718"/>
<accession>A0A059FIB8</accession>
<dbReference type="GO" id="GO:1990281">
    <property type="term" value="C:efflux pump complex"/>
    <property type="evidence" value="ECO:0007669"/>
    <property type="project" value="TreeGrafter"/>
</dbReference>
<organism evidence="9 10">
    <name type="scientific">Hyphomonas jannaschiana VP2</name>
    <dbReference type="NCBI Taxonomy" id="1280952"/>
    <lineage>
        <taxon>Bacteria</taxon>
        <taxon>Pseudomonadati</taxon>
        <taxon>Pseudomonadota</taxon>
        <taxon>Alphaproteobacteria</taxon>
        <taxon>Hyphomonadales</taxon>
        <taxon>Hyphomonadaceae</taxon>
        <taxon>Hyphomonas</taxon>
    </lineage>
</organism>
<dbReference type="Gene3D" id="1.20.1600.10">
    <property type="entry name" value="Outer membrane efflux proteins (OEP)"/>
    <property type="match status" value="1"/>
</dbReference>
<dbReference type="STRING" id="1280952.HJA_03601"/>
<comment type="caution">
    <text evidence="9">The sequence shown here is derived from an EMBL/GenBank/DDBJ whole genome shotgun (WGS) entry which is preliminary data.</text>
</comment>
<keyword evidence="4" id="KW-1134">Transmembrane beta strand</keyword>
<feature type="chain" id="PRO_5001577425" evidence="8">
    <location>
        <begin position="20"/>
        <end position="415"/>
    </location>
</feature>
<dbReference type="GO" id="GO:0015288">
    <property type="term" value="F:porin activity"/>
    <property type="evidence" value="ECO:0007669"/>
    <property type="project" value="TreeGrafter"/>
</dbReference>
<dbReference type="OrthoDB" id="7616531at2"/>
<dbReference type="AlphaFoldDB" id="A0A059FIB8"/>
<evidence type="ECO:0000256" key="5">
    <source>
        <dbReference type="ARBA" id="ARBA00022692"/>
    </source>
</evidence>
<evidence type="ECO:0000256" key="4">
    <source>
        <dbReference type="ARBA" id="ARBA00022452"/>
    </source>
</evidence>
<dbReference type="InterPro" id="IPR051906">
    <property type="entry name" value="TolC-like"/>
</dbReference>
<dbReference type="RefSeq" id="WP_035578342.1">
    <property type="nucleotide sequence ID" value="NZ_ARYJ01000002.1"/>
</dbReference>